<evidence type="ECO:0000256" key="1">
    <source>
        <dbReference type="SAM" id="MobiDB-lite"/>
    </source>
</evidence>
<feature type="domain" description="Fungal-type protein kinase" evidence="2">
    <location>
        <begin position="650"/>
        <end position="750"/>
    </location>
</feature>
<name>A0AA39M4S9_9AGAR</name>
<feature type="region of interest" description="Disordered" evidence="1">
    <location>
        <begin position="521"/>
        <end position="549"/>
    </location>
</feature>
<dbReference type="Gene3D" id="1.10.510.10">
    <property type="entry name" value="Transferase(Phosphotransferase) domain 1"/>
    <property type="match status" value="1"/>
</dbReference>
<feature type="region of interest" description="Disordered" evidence="1">
    <location>
        <begin position="280"/>
        <end position="335"/>
    </location>
</feature>
<dbReference type="AlphaFoldDB" id="A0AA39M4S9"/>
<sequence length="891" mass="100075">MTAAVPKTPPKGTSEGPKLQPYLHRVCRLDNIRLGGIDLEDTQTVEFVSMLKALLARMLLGVSTDGKDTVALDTAKSDANQLFDKMLKDAIGFCNSSLTTSSPRSKLSQEMKTNLKEFFRRKSETRRYLLSTAINTIMLAYDGHHFGQLPCLSGNDQIIIIPNDPLVIESKKIKRDLPNAKRKPDNIFIQLSHLLKLEDRCEDFDYRAWVQSIETQCKESKRVRKDADEKTSWLEVHCSLELEARRVIECAPLDQPMSEKQVLGGTSSTPVSDVLQFNDSKSESDHRLASQSSGSSTGAATSRSCEKKRSHTEAVGSEYASETTSSQKKRKTSDLDERFTAETQCAYYAIERLRAAWNITHSIVLLLDDNMLSIQWYDAEGCIVTQSVDIIGQLPLFVVLVIILQRFDAAMWGLPDIQTSQMTENGRVSFEVDKAKRSRFQLAGRRTFVACAWSSRADDAKITPPPLVSVPSAATSPVLDGSEQSIAPQGLYDTSSNSTIITSTLPCPGSMPTLPMRRRSSCLNKPNTPHNTSSSLPVPHQDSRAFPGSTREPRSLFFKAASLKNSRDREPQITISRENRYLDECKTYVLEHIPTVVNWQKVKHTPTAIIRQLLGLSAERSRTLLWMACHKLDPIEDLHKLPNDLKAQAFWKAFWELIRCHYLLWRIGIAHGDISIGNLMYNAVTKKAILNDFDLAVVMEPGDISPQKKGFERTGTKPFMALELLDKADGEVRRMYRHDLESFAWCLLWCAMAEPFPEKAIHGSLTDILHSKSWLALAVRRKTAKSGFQSIWKCVVEWVHTCFVGPPKEEDLRTLAEKFIARGGEFASNDPLRRVLRSKDEDEDRNSVKVLIALVDEHGPKIPLDDPQLDWVEFQVPPQASSPSMDANVGM</sequence>
<dbReference type="Proteomes" id="UP001175226">
    <property type="component" value="Unassembled WGS sequence"/>
</dbReference>
<gene>
    <name evidence="3" type="ORF">EV421DRAFT_1916166</name>
</gene>
<feature type="compositionally biased region" description="Polar residues" evidence="1">
    <location>
        <begin position="521"/>
        <end position="536"/>
    </location>
</feature>
<dbReference type="PANTHER" id="PTHR38248">
    <property type="entry name" value="FUNK1 6"/>
    <property type="match status" value="1"/>
</dbReference>
<evidence type="ECO:0000313" key="4">
    <source>
        <dbReference type="Proteomes" id="UP001175226"/>
    </source>
</evidence>
<dbReference type="EMBL" id="JAUEPT010000409">
    <property type="protein sequence ID" value="KAK0421636.1"/>
    <property type="molecule type" value="Genomic_DNA"/>
</dbReference>
<protein>
    <recommendedName>
        <fullName evidence="2">Fungal-type protein kinase domain-containing protein</fullName>
    </recommendedName>
</protein>
<dbReference type="InterPro" id="IPR011009">
    <property type="entry name" value="Kinase-like_dom_sf"/>
</dbReference>
<reference evidence="3" key="1">
    <citation type="submission" date="2023-06" db="EMBL/GenBank/DDBJ databases">
        <authorList>
            <consortium name="Lawrence Berkeley National Laboratory"/>
            <person name="Ahrendt S."/>
            <person name="Sahu N."/>
            <person name="Indic B."/>
            <person name="Wong-Bajracharya J."/>
            <person name="Merenyi Z."/>
            <person name="Ke H.-M."/>
            <person name="Monk M."/>
            <person name="Kocsube S."/>
            <person name="Drula E."/>
            <person name="Lipzen A."/>
            <person name="Balint B."/>
            <person name="Henrissat B."/>
            <person name="Andreopoulos B."/>
            <person name="Martin F.M."/>
            <person name="Harder C.B."/>
            <person name="Rigling D."/>
            <person name="Ford K.L."/>
            <person name="Foster G.D."/>
            <person name="Pangilinan J."/>
            <person name="Papanicolaou A."/>
            <person name="Barry K."/>
            <person name="LaButti K."/>
            <person name="Viragh M."/>
            <person name="Koriabine M."/>
            <person name="Yan M."/>
            <person name="Riley R."/>
            <person name="Champramary S."/>
            <person name="Plett K.L."/>
            <person name="Tsai I.J."/>
            <person name="Slot J."/>
            <person name="Sipos G."/>
            <person name="Plett J."/>
            <person name="Nagy L.G."/>
            <person name="Grigoriev I.V."/>
        </authorList>
    </citation>
    <scope>NUCLEOTIDE SEQUENCE</scope>
    <source>
        <strain evidence="3">FPL87.14</strain>
    </source>
</reference>
<proteinExistence type="predicted"/>
<comment type="caution">
    <text evidence="3">The sequence shown here is derived from an EMBL/GenBank/DDBJ whole genome shotgun (WGS) entry which is preliminary data.</text>
</comment>
<keyword evidence="4" id="KW-1185">Reference proteome</keyword>
<organism evidence="3 4">
    <name type="scientific">Armillaria borealis</name>
    <dbReference type="NCBI Taxonomy" id="47425"/>
    <lineage>
        <taxon>Eukaryota</taxon>
        <taxon>Fungi</taxon>
        <taxon>Dikarya</taxon>
        <taxon>Basidiomycota</taxon>
        <taxon>Agaricomycotina</taxon>
        <taxon>Agaricomycetes</taxon>
        <taxon>Agaricomycetidae</taxon>
        <taxon>Agaricales</taxon>
        <taxon>Marasmiineae</taxon>
        <taxon>Physalacriaceae</taxon>
        <taxon>Armillaria</taxon>
    </lineage>
</organism>
<evidence type="ECO:0000259" key="2">
    <source>
        <dbReference type="Pfam" id="PF17667"/>
    </source>
</evidence>
<accession>A0AA39M4S9</accession>
<evidence type="ECO:0000313" key="3">
    <source>
        <dbReference type="EMBL" id="KAK0421636.1"/>
    </source>
</evidence>
<dbReference type="PANTHER" id="PTHR38248:SF2">
    <property type="entry name" value="FUNK1 11"/>
    <property type="match status" value="1"/>
</dbReference>
<dbReference type="InterPro" id="IPR040976">
    <property type="entry name" value="Pkinase_fungal"/>
</dbReference>
<dbReference type="SUPFAM" id="SSF56112">
    <property type="entry name" value="Protein kinase-like (PK-like)"/>
    <property type="match status" value="1"/>
</dbReference>
<feature type="compositionally biased region" description="Low complexity" evidence="1">
    <location>
        <begin position="289"/>
        <end position="303"/>
    </location>
</feature>
<dbReference type="Pfam" id="PF17667">
    <property type="entry name" value="Pkinase_fungal"/>
    <property type="match status" value="1"/>
</dbReference>